<dbReference type="EMBL" id="CP024201">
    <property type="protein sequence ID" value="ATQ43399.1"/>
    <property type="molecule type" value="Genomic_DNA"/>
</dbReference>
<dbReference type="GO" id="GO:0000156">
    <property type="term" value="F:phosphorelay response regulator activity"/>
    <property type="evidence" value="ECO:0007669"/>
    <property type="project" value="InterPro"/>
</dbReference>
<keyword evidence="2" id="KW-0812">Transmembrane</keyword>
<dbReference type="Pfam" id="PF04397">
    <property type="entry name" value="LytTR"/>
    <property type="match status" value="1"/>
</dbReference>
<sequence length="297" mass="32922">MARGRDAAPATSRARRPGRDERTDRVTNGEISGTDGDLRTVTRRAVAIYTAVLAVVAIINTMSLIHEGAGERWWEPWVWEWSSALVVVSILWLPWLTWRAAPIEAWRRPRTWLIHLGGVLAWSGLHVAGFLVLRHAAYALAGVRYDYGDLRVQVPYELGKDLFSYAVAVATFHIADRYAMRREIVTTAGLPVTFDIRDGARLIRVPVADILAVASAGNYVEFHLADGRKPLMRVSLASVEGQLADKGFVRVHRSWLVNAARVTGLRPEGSGDWTVELGALEAPLSRRFPEALAKLKG</sequence>
<keyword evidence="5" id="KW-1185">Reference proteome</keyword>
<dbReference type="PIRSF" id="PIRSF031767">
    <property type="entry name" value="MHYE_LytTR"/>
    <property type="match status" value="1"/>
</dbReference>
<proteinExistence type="predicted"/>
<keyword evidence="2" id="KW-0472">Membrane</keyword>
<feature type="compositionally biased region" description="Basic and acidic residues" evidence="1">
    <location>
        <begin position="17"/>
        <end position="27"/>
    </location>
</feature>
<dbReference type="InterPro" id="IPR012379">
    <property type="entry name" value="LytTR_MHYE"/>
</dbReference>
<dbReference type="Gene3D" id="2.40.50.1020">
    <property type="entry name" value="LytTr DNA-binding domain"/>
    <property type="match status" value="1"/>
</dbReference>
<dbReference type="OrthoDB" id="9781059at2"/>
<organism evidence="4 5">
    <name type="scientific">Caulobacter mirabilis</name>
    <dbReference type="NCBI Taxonomy" id="69666"/>
    <lineage>
        <taxon>Bacteria</taxon>
        <taxon>Pseudomonadati</taxon>
        <taxon>Pseudomonadota</taxon>
        <taxon>Alphaproteobacteria</taxon>
        <taxon>Caulobacterales</taxon>
        <taxon>Caulobacteraceae</taxon>
        <taxon>Caulobacter</taxon>
    </lineage>
</organism>
<dbReference type="SMART" id="SM00850">
    <property type="entry name" value="LytTR"/>
    <property type="match status" value="1"/>
</dbReference>
<dbReference type="PANTHER" id="PTHR37299">
    <property type="entry name" value="TRANSCRIPTIONAL REGULATOR-RELATED"/>
    <property type="match status" value="1"/>
</dbReference>
<evidence type="ECO:0000256" key="2">
    <source>
        <dbReference type="SAM" id="Phobius"/>
    </source>
</evidence>
<feature type="domain" description="HTH LytTR-type" evidence="3">
    <location>
        <begin position="194"/>
        <end position="297"/>
    </location>
</feature>
<dbReference type="Proteomes" id="UP000228945">
    <property type="component" value="Chromosome"/>
</dbReference>
<gene>
    <name evidence="4" type="ORF">CSW64_13745</name>
</gene>
<dbReference type="GO" id="GO:0003677">
    <property type="term" value="F:DNA binding"/>
    <property type="evidence" value="ECO:0007669"/>
    <property type="project" value="InterPro"/>
</dbReference>
<reference evidence="4 5" key="1">
    <citation type="submission" date="2017-10" db="EMBL/GenBank/DDBJ databases">
        <title>Genome sequence of Caulobacter mirabilis FWC38.</title>
        <authorList>
            <person name="Fiebig A."/>
            <person name="Crosson S."/>
        </authorList>
    </citation>
    <scope>NUCLEOTIDE SEQUENCE [LARGE SCALE GENOMIC DNA]</scope>
    <source>
        <strain evidence="4 5">FWC 38</strain>
    </source>
</reference>
<dbReference type="InterPro" id="IPR007492">
    <property type="entry name" value="LytTR_DNA-bd_dom"/>
</dbReference>
<protein>
    <recommendedName>
        <fullName evidence="3">HTH LytTR-type domain-containing protein</fullName>
    </recommendedName>
</protein>
<dbReference type="KEGG" id="cmb:CSW64_13745"/>
<feature type="transmembrane region" description="Helical" evidence="2">
    <location>
        <begin position="119"/>
        <end position="142"/>
    </location>
</feature>
<keyword evidence="2" id="KW-1133">Transmembrane helix</keyword>
<feature type="region of interest" description="Disordered" evidence="1">
    <location>
        <begin position="1"/>
        <end position="31"/>
    </location>
</feature>
<dbReference type="InterPro" id="IPR046947">
    <property type="entry name" value="LytR-like"/>
</dbReference>
<feature type="transmembrane region" description="Helical" evidence="2">
    <location>
        <begin position="77"/>
        <end position="98"/>
    </location>
</feature>
<dbReference type="PROSITE" id="PS50930">
    <property type="entry name" value="HTH_LYTTR"/>
    <property type="match status" value="1"/>
</dbReference>
<evidence type="ECO:0000259" key="3">
    <source>
        <dbReference type="PROSITE" id="PS50930"/>
    </source>
</evidence>
<evidence type="ECO:0000313" key="4">
    <source>
        <dbReference type="EMBL" id="ATQ43399.1"/>
    </source>
</evidence>
<dbReference type="PANTHER" id="PTHR37299:SF1">
    <property type="entry name" value="STAGE 0 SPORULATION PROTEIN A HOMOLOG"/>
    <property type="match status" value="1"/>
</dbReference>
<name>A0A2D2AZG1_9CAUL</name>
<dbReference type="AlphaFoldDB" id="A0A2D2AZG1"/>
<evidence type="ECO:0000256" key="1">
    <source>
        <dbReference type="SAM" id="MobiDB-lite"/>
    </source>
</evidence>
<accession>A0A2D2AZG1</accession>
<feature type="transmembrane region" description="Helical" evidence="2">
    <location>
        <begin position="46"/>
        <end position="65"/>
    </location>
</feature>
<evidence type="ECO:0000313" key="5">
    <source>
        <dbReference type="Proteomes" id="UP000228945"/>
    </source>
</evidence>